<dbReference type="OMA" id="DTWTNYG"/>
<dbReference type="Pfam" id="PF03184">
    <property type="entry name" value="DDE_1"/>
    <property type="match status" value="1"/>
</dbReference>
<dbReference type="InterPro" id="IPR007889">
    <property type="entry name" value="HTH_Psq"/>
</dbReference>
<dbReference type="Gene3D" id="3.30.420.10">
    <property type="entry name" value="Ribonuclease H-like superfamily/Ribonuclease H"/>
    <property type="match status" value="1"/>
</dbReference>
<dbReference type="Pfam" id="PF05225">
    <property type="entry name" value="HTH_psq"/>
    <property type="match status" value="1"/>
</dbReference>
<dbReference type="SUPFAM" id="SSF46689">
    <property type="entry name" value="Homeodomain-like"/>
    <property type="match status" value="1"/>
</dbReference>
<protein>
    <submittedName>
        <fullName evidence="4">Uncharacterized protein LOC129928629</fullName>
    </submittedName>
</protein>
<dbReference type="InterPro" id="IPR009057">
    <property type="entry name" value="Homeodomain-like_sf"/>
</dbReference>
<dbReference type="GO" id="GO:0005634">
    <property type="term" value="C:nucleus"/>
    <property type="evidence" value="ECO:0007669"/>
    <property type="project" value="TreeGrafter"/>
</dbReference>
<evidence type="ECO:0000259" key="1">
    <source>
        <dbReference type="Pfam" id="PF03184"/>
    </source>
</evidence>
<dbReference type="InterPro" id="IPR050863">
    <property type="entry name" value="CenT-Element_Derived"/>
</dbReference>
<evidence type="ECO:0000259" key="2">
    <source>
        <dbReference type="Pfam" id="PF05225"/>
    </source>
</evidence>
<evidence type="ECO:0000313" key="3">
    <source>
        <dbReference type="Proteomes" id="UP001165740"/>
    </source>
</evidence>
<feature type="domain" description="DDE-1" evidence="1">
    <location>
        <begin position="209"/>
        <end position="341"/>
    </location>
</feature>
<dbReference type="AlphaFoldDB" id="A0A9W3BJ90"/>
<accession>A0A9W3BJ90</accession>
<keyword evidence="3" id="KW-1185">Reference proteome</keyword>
<evidence type="ECO:0000313" key="4">
    <source>
        <dbReference type="RefSeq" id="XP_055899500.1"/>
    </source>
</evidence>
<feature type="domain" description="HTH psq-type" evidence="2">
    <location>
        <begin position="19"/>
        <end position="53"/>
    </location>
</feature>
<dbReference type="OrthoDB" id="6156430at2759"/>
<dbReference type="Gene3D" id="1.10.10.60">
    <property type="entry name" value="Homeodomain-like"/>
    <property type="match status" value="1"/>
</dbReference>
<gene>
    <name evidence="4" type="primary">LOC129928629</name>
</gene>
<proteinExistence type="predicted"/>
<name>A0A9W3BJ90_BIOGL</name>
<dbReference type="GO" id="GO:0003677">
    <property type="term" value="F:DNA binding"/>
    <property type="evidence" value="ECO:0007669"/>
    <property type="project" value="InterPro"/>
</dbReference>
<dbReference type="GeneID" id="129928629"/>
<dbReference type="Proteomes" id="UP001165740">
    <property type="component" value="Chromosome 10"/>
</dbReference>
<dbReference type="PANTHER" id="PTHR19303:SF74">
    <property type="entry name" value="POGO TRANSPOSABLE ELEMENT WITH KRAB DOMAIN"/>
    <property type="match status" value="1"/>
</dbReference>
<sequence>MPRIYKRKLGSRKYKDYEEETLLKAIEDCKKPGMSIAEVAKIYKIPHRTLRNKVGGQHSKSHGGQCALPSVLEDVLVKHLSTCADYGMPLEWRDIKSLVKGILEMENIVIKKFTDNTPGDDWVRGFLSRHEDLITQRTCQNIKRQRAALSHDDINVYFEHLRKSLEGVSAENILNYDETNLTDDPGQKKCIFRRGIKHPERAINFSKGNITVMFAGSAAGEFLPPYVIYKSEHLWHSWCEGGPPGTRYGRSKSGWMDSVNFEEWFLTIAVPWARRKLGRKVVIGDNLSSHISHLVLKKCEEHNIGFILLPPNSTDKCQPLDVSFFAPLKREWRRLLESHKVKHPSSTSLDKKIFPAMLGSLIDGMGMRCAQNLMSGFRACGIHPLDPHQV</sequence>
<dbReference type="InterPro" id="IPR004875">
    <property type="entry name" value="DDE_SF_endonuclease_dom"/>
</dbReference>
<reference evidence="4" key="1">
    <citation type="submission" date="2025-08" db="UniProtKB">
        <authorList>
            <consortium name="RefSeq"/>
        </authorList>
    </citation>
    <scope>IDENTIFICATION</scope>
</reference>
<dbReference type="RefSeq" id="XP_055899500.1">
    <property type="nucleotide sequence ID" value="XM_056043525.1"/>
</dbReference>
<dbReference type="InterPro" id="IPR036397">
    <property type="entry name" value="RNaseH_sf"/>
</dbReference>
<dbReference type="PANTHER" id="PTHR19303">
    <property type="entry name" value="TRANSPOSON"/>
    <property type="match status" value="1"/>
</dbReference>
<organism evidence="3 4">
    <name type="scientific">Biomphalaria glabrata</name>
    <name type="common">Bloodfluke planorb</name>
    <name type="synonym">Freshwater snail</name>
    <dbReference type="NCBI Taxonomy" id="6526"/>
    <lineage>
        <taxon>Eukaryota</taxon>
        <taxon>Metazoa</taxon>
        <taxon>Spiralia</taxon>
        <taxon>Lophotrochozoa</taxon>
        <taxon>Mollusca</taxon>
        <taxon>Gastropoda</taxon>
        <taxon>Heterobranchia</taxon>
        <taxon>Euthyneura</taxon>
        <taxon>Panpulmonata</taxon>
        <taxon>Hygrophila</taxon>
        <taxon>Lymnaeoidea</taxon>
        <taxon>Planorbidae</taxon>
        <taxon>Biomphalaria</taxon>
    </lineage>
</organism>